<dbReference type="RefSeq" id="WP_260727909.1">
    <property type="nucleotide sequence ID" value="NZ_BAAABS010000033.1"/>
</dbReference>
<gene>
    <name evidence="3" type="ORF">Drose_10050</name>
</gene>
<feature type="region of interest" description="Disordered" evidence="1">
    <location>
        <begin position="238"/>
        <end position="261"/>
    </location>
</feature>
<dbReference type="PANTHER" id="PTHR38588">
    <property type="entry name" value="BLL0334 PROTEIN"/>
    <property type="match status" value="1"/>
</dbReference>
<dbReference type="Gene3D" id="3.30.530.20">
    <property type="match status" value="1"/>
</dbReference>
<feature type="compositionally biased region" description="Low complexity" evidence="1">
    <location>
        <begin position="248"/>
        <end position="261"/>
    </location>
</feature>
<evidence type="ECO:0000313" key="3">
    <source>
        <dbReference type="EMBL" id="UWZ38541.1"/>
    </source>
</evidence>
<evidence type="ECO:0000256" key="1">
    <source>
        <dbReference type="SAM" id="MobiDB-lite"/>
    </source>
</evidence>
<organism evidence="3 4">
    <name type="scientific">Dactylosporangium roseum</name>
    <dbReference type="NCBI Taxonomy" id="47989"/>
    <lineage>
        <taxon>Bacteria</taxon>
        <taxon>Bacillati</taxon>
        <taxon>Actinomycetota</taxon>
        <taxon>Actinomycetes</taxon>
        <taxon>Micromonosporales</taxon>
        <taxon>Micromonosporaceae</taxon>
        <taxon>Dactylosporangium</taxon>
    </lineage>
</organism>
<accession>A0ABY5Z8Y8</accession>
<name>A0ABY5Z8Y8_9ACTN</name>
<dbReference type="CDD" id="cd07823">
    <property type="entry name" value="SRPBCC_5"/>
    <property type="match status" value="1"/>
</dbReference>
<keyword evidence="2" id="KW-0472">Membrane</keyword>
<evidence type="ECO:0000313" key="4">
    <source>
        <dbReference type="Proteomes" id="UP001058271"/>
    </source>
</evidence>
<proteinExistence type="predicted"/>
<protein>
    <submittedName>
        <fullName evidence="3">SRPBCC family protein</fullName>
    </submittedName>
</protein>
<dbReference type="EMBL" id="CP073721">
    <property type="protein sequence ID" value="UWZ38541.1"/>
    <property type="molecule type" value="Genomic_DNA"/>
</dbReference>
<evidence type="ECO:0000256" key="2">
    <source>
        <dbReference type="SAM" id="Phobius"/>
    </source>
</evidence>
<reference evidence="3" key="1">
    <citation type="submission" date="2021-04" db="EMBL/GenBank/DDBJ databases">
        <title>Biosynthetic gene clusters of Dactylosporangioum roseum.</title>
        <authorList>
            <person name="Hartkoorn R.C."/>
            <person name="Beaudoing E."/>
            <person name="Hot D."/>
            <person name="Moureu S."/>
        </authorList>
    </citation>
    <scope>NUCLEOTIDE SEQUENCE</scope>
    <source>
        <strain evidence="3">NRRL B-16295</strain>
    </source>
</reference>
<sequence length="309" mass="30031">MLLEHSFTVPVPVEQAWNVLLDIERVAPCLPGATLTSVEGERFTGTVKVKLGPVSLTFKGSGRFVERDEAARRVQLTASGVDARGGGTAAAKVTASLHETGDETRVEVTTDLDITGKAAQFGRGLIGDVSGKLIGQFAACLAEKLAAAEPAPPAAPPAAATPAASQAAPVTAGSQAVPATAASPAAAAPATALPVAADPAAAAPAAAAVAGPAAVRAEAGAAPAAEVGAAAAAGAGASASGAGGPTVGPGAPSVSTQAPVAPVHPEAEPIDLLAVTGVGNAVRRAVPYVLTAAASFAVVLGIIWWIKRR</sequence>
<dbReference type="InterPro" id="IPR023393">
    <property type="entry name" value="START-like_dom_sf"/>
</dbReference>
<keyword evidence="2" id="KW-1133">Transmembrane helix</keyword>
<dbReference type="SUPFAM" id="SSF55961">
    <property type="entry name" value="Bet v1-like"/>
    <property type="match status" value="1"/>
</dbReference>
<dbReference type="InterPro" id="IPR010419">
    <property type="entry name" value="CO_DH_gsu"/>
</dbReference>
<dbReference type="PANTHER" id="PTHR38588:SF1">
    <property type="entry name" value="BLL0334 PROTEIN"/>
    <property type="match status" value="1"/>
</dbReference>
<feature type="transmembrane region" description="Helical" evidence="2">
    <location>
        <begin position="285"/>
        <end position="306"/>
    </location>
</feature>
<dbReference type="Pfam" id="PF06240">
    <property type="entry name" value="COXG"/>
    <property type="match status" value="1"/>
</dbReference>
<dbReference type="Proteomes" id="UP001058271">
    <property type="component" value="Chromosome"/>
</dbReference>
<keyword evidence="2" id="KW-0812">Transmembrane</keyword>
<keyword evidence="4" id="KW-1185">Reference proteome</keyword>